<gene>
    <name evidence="2" type="ORF">EG328_011735</name>
</gene>
<evidence type="ECO:0000313" key="3">
    <source>
        <dbReference type="Proteomes" id="UP000447873"/>
    </source>
</evidence>
<accession>A0A8H3U4K2</accession>
<feature type="region of interest" description="Disordered" evidence="1">
    <location>
        <begin position="17"/>
        <end position="56"/>
    </location>
</feature>
<name>A0A8H3U4K2_VENIN</name>
<evidence type="ECO:0000256" key="1">
    <source>
        <dbReference type="SAM" id="MobiDB-lite"/>
    </source>
</evidence>
<sequence length="215" mass="21291">MSSPSSLSSSITGVASSASIPATSASASSSSSATSILSSNPPTPVTTTTSTTYPPNTILTGTEAILPTPLGLCGGSIATMDTRNPACAVTASDFSSSILLSCCNGAPRFQYSNGCNLYCEAKNQTLKELNECIIDGLKGNVTSGIVAYCNRDGESFSSTVPAETQTALGTGSATATTTATAGAVSLGRNSDGMLSKGGLAVVVVFIGSLVAGAMM</sequence>
<reference evidence="2 3" key="1">
    <citation type="submission" date="2018-12" db="EMBL/GenBank/DDBJ databases">
        <title>Venturia inaequalis Genome Resource.</title>
        <authorList>
            <person name="Lichtner F.J."/>
        </authorList>
    </citation>
    <scope>NUCLEOTIDE SEQUENCE [LARGE SCALE GENOMIC DNA]</scope>
    <source>
        <strain evidence="2 3">120213</strain>
    </source>
</reference>
<dbReference type="Proteomes" id="UP000447873">
    <property type="component" value="Unassembled WGS sequence"/>
</dbReference>
<comment type="caution">
    <text evidence="2">The sequence shown here is derived from an EMBL/GenBank/DDBJ whole genome shotgun (WGS) entry which is preliminary data.</text>
</comment>
<evidence type="ECO:0000313" key="2">
    <source>
        <dbReference type="EMBL" id="KAE9963125.1"/>
    </source>
</evidence>
<dbReference type="AlphaFoldDB" id="A0A8H3U4K2"/>
<dbReference type="EMBL" id="WNWS01000904">
    <property type="protein sequence ID" value="KAE9963125.1"/>
    <property type="molecule type" value="Genomic_DNA"/>
</dbReference>
<organism evidence="2 3">
    <name type="scientific">Venturia inaequalis</name>
    <name type="common">Apple scab fungus</name>
    <dbReference type="NCBI Taxonomy" id="5025"/>
    <lineage>
        <taxon>Eukaryota</taxon>
        <taxon>Fungi</taxon>
        <taxon>Dikarya</taxon>
        <taxon>Ascomycota</taxon>
        <taxon>Pezizomycotina</taxon>
        <taxon>Dothideomycetes</taxon>
        <taxon>Pleosporomycetidae</taxon>
        <taxon>Venturiales</taxon>
        <taxon>Venturiaceae</taxon>
        <taxon>Venturia</taxon>
    </lineage>
</organism>
<proteinExistence type="predicted"/>
<protein>
    <submittedName>
        <fullName evidence="2">Uncharacterized protein</fullName>
    </submittedName>
</protein>